<organism evidence="1 2">
    <name type="scientific">Paenibacillus medicaginis</name>
    <dbReference type="NCBI Taxonomy" id="1470560"/>
    <lineage>
        <taxon>Bacteria</taxon>
        <taxon>Bacillati</taxon>
        <taxon>Bacillota</taxon>
        <taxon>Bacilli</taxon>
        <taxon>Bacillales</taxon>
        <taxon>Paenibacillaceae</taxon>
        <taxon>Paenibacillus</taxon>
    </lineage>
</organism>
<comment type="caution">
    <text evidence="1">The sequence shown here is derived from an EMBL/GenBank/DDBJ whole genome shotgun (WGS) entry which is preliminary data.</text>
</comment>
<dbReference type="InterPro" id="IPR015064">
    <property type="entry name" value="Sda"/>
</dbReference>
<keyword evidence="2" id="KW-1185">Reference proteome</keyword>
<dbReference type="Proteomes" id="UP001580430">
    <property type="component" value="Unassembled WGS sequence"/>
</dbReference>
<dbReference type="RefSeq" id="WP_375520925.1">
    <property type="nucleotide sequence ID" value="NZ_JBHIRY010000014.1"/>
</dbReference>
<dbReference type="SUPFAM" id="SSF100985">
    <property type="entry name" value="Sporulation inhibitor Sda"/>
    <property type="match status" value="1"/>
</dbReference>
<name>A0ABV5C3A6_9BACL</name>
<evidence type="ECO:0000313" key="1">
    <source>
        <dbReference type="EMBL" id="MFB5761758.1"/>
    </source>
</evidence>
<accession>A0ABV5C3A6</accession>
<sequence>MGMLTDEMLLESYHLAIELDLEDDFISLLLAEIYRRNLTITDYSLQEVVQKVIF</sequence>
<dbReference type="EMBL" id="JBHIRY010000014">
    <property type="protein sequence ID" value="MFB5761758.1"/>
    <property type="molecule type" value="Genomic_DNA"/>
</dbReference>
<dbReference type="Gene3D" id="1.10.287.1100">
    <property type="entry name" value="Sporulation inhibitor A"/>
    <property type="match status" value="1"/>
</dbReference>
<protein>
    <submittedName>
        <fullName evidence="1">Sporulation histidine kinase inhibitor Sda</fullName>
    </submittedName>
</protein>
<dbReference type="GO" id="GO:0004860">
    <property type="term" value="F:protein kinase inhibitor activity"/>
    <property type="evidence" value="ECO:0007669"/>
    <property type="project" value="UniProtKB-KW"/>
</dbReference>
<evidence type="ECO:0000313" key="2">
    <source>
        <dbReference type="Proteomes" id="UP001580430"/>
    </source>
</evidence>
<dbReference type="InterPro" id="IPR036916">
    <property type="entry name" value="Sda_sf"/>
</dbReference>
<dbReference type="Pfam" id="PF08970">
    <property type="entry name" value="Sda"/>
    <property type="match status" value="1"/>
</dbReference>
<reference evidence="1 2" key="1">
    <citation type="submission" date="2024-09" db="EMBL/GenBank/DDBJ databases">
        <title>Paenibacillus zeirhizospherea sp. nov., isolated from surface of the maize (Zea mays) roots in a horticulture field, Hungary.</title>
        <authorList>
            <person name="Marton D."/>
            <person name="Farkas M."/>
            <person name="Bedics A."/>
            <person name="Toth E."/>
            <person name="Tancsics A."/>
            <person name="Boka K."/>
            <person name="Marati G."/>
            <person name="Kriszt B."/>
            <person name="Cserhati M."/>
        </authorList>
    </citation>
    <scope>NUCLEOTIDE SEQUENCE [LARGE SCALE GENOMIC DNA]</scope>
    <source>
        <strain evidence="1 2">JCM 18446</strain>
    </source>
</reference>
<proteinExistence type="predicted"/>
<gene>
    <name evidence="1" type="ORF">ACE5LO_15320</name>
</gene>
<keyword evidence="1" id="KW-0649">Protein kinase inhibitor</keyword>